<protein>
    <recommendedName>
        <fullName evidence="6">Autophagy-related protein 27</fullName>
    </recommendedName>
</protein>
<evidence type="ECO:0000259" key="20">
    <source>
        <dbReference type="PROSITE" id="PS51914"/>
    </source>
</evidence>
<feature type="transmembrane region" description="Helical" evidence="18">
    <location>
        <begin position="225"/>
        <end position="245"/>
    </location>
</feature>
<evidence type="ECO:0000313" key="21">
    <source>
        <dbReference type="EMBL" id="CAG8568982.1"/>
    </source>
</evidence>
<comment type="similarity">
    <text evidence="5">Belongs to the ATG27 family.</text>
</comment>
<sequence>MKHIHLLNLVVIAFFSLLNFHNVDAVEVDDAVKVDDAVNCNVTVDRFNYDLTNLEQEKINRTTDTPPSKKVELYYVSPCKPLNVSIYEDKDDEGDYCGEDTYVCQVLVYTKEKKDKNGEKEETRLVAEVQQIAANDEKNLLNASFSLASLEDNDKVPPLLLTLNGGTDKGESHQAKFTFICSEEDSTPTFKRYDNGILEVEWKISTCSKKPLDPDENQGRGFTKFLTIVSILILTYLGIGAAYNYHVYRAQGWDLIPNRDFWRDVPYLISDVLKYVVRACRGGRSGYSGV</sequence>
<keyword evidence="17" id="KW-0968">Cytoplasmic vesicle</keyword>
<evidence type="ECO:0000256" key="13">
    <source>
        <dbReference type="ARBA" id="ARBA00023034"/>
    </source>
</evidence>
<dbReference type="GO" id="GO:0034045">
    <property type="term" value="C:phagophore assembly site membrane"/>
    <property type="evidence" value="ECO:0007669"/>
    <property type="project" value="UniProtKB-SubCell"/>
</dbReference>
<gene>
    <name evidence="21" type="ORF">AGERDE_LOCUS7541</name>
</gene>
<dbReference type="AlphaFoldDB" id="A0A9N9BM93"/>
<evidence type="ECO:0000313" key="22">
    <source>
        <dbReference type="Proteomes" id="UP000789831"/>
    </source>
</evidence>
<reference evidence="21" key="1">
    <citation type="submission" date="2021-06" db="EMBL/GenBank/DDBJ databases">
        <authorList>
            <person name="Kallberg Y."/>
            <person name="Tangrot J."/>
            <person name="Rosling A."/>
        </authorList>
    </citation>
    <scope>NUCLEOTIDE SEQUENCE</scope>
    <source>
        <strain evidence="21">MT106</strain>
    </source>
</reference>
<dbReference type="InterPro" id="IPR044865">
    <property type="entry name" value="MRH_dom"/>
</dbReference>
<dbReference type="PANTHER" id="PTHR15071">
    <property type="entry name" value="MANNOSE-6-PHOSPHATE RECEPTOR FAMILY MEMBER"/>
    <property type="match status" value="1"/>
</dbReference>
<evidence type="ECO:0000256" key="3">
    <source>
        <dbReference type="ARBA" id="ARBA00004472"/>
    </source>
</evidence>
<keyword evidence="10" id="KW-0653">Protein transport</keyword>
<dbReference type="EMBL" id="CAJVPL010001394">
    <property type="protein sequence ID" value="CAG8568982.1"/>
    <property type="molecule type" value="Genomic_DNA"/>
</dbReference>
<dbReference type="Gene3D" id="2.70.130.10">
    <property type="entry name" value="Mannose-6-phosphate receptor binding domain"/>
    <property type="match status" value="1"/>
</dbReference>
<organism evidence="21 22">
    <name type="scientific">Ambispora gerdemannii</name>
    <dbReference type="NCBI Taxonomy" id="144530"/>
    <lineage>
        <taxon>Eukaryota</taxon>
        <taxon>Fungi</taxon>
        <taxon>Fungi incertae sedis</taxon>
        <taxon>Mucoromycota</taxon>
        <taxon>Glomeromycotina</taxon>
        <taxon>Glomeromycetes</taxon>
        <taxon>Archaeosporales</taxon>
        <taxon>Ambisporaceae</taxon>
        <taxon>Ambispora</taxon>
    </lineage>
</organism>
<evidence type="ECO:0000256" key="18">
    <source>
        <dbReference type="SAM" id="Phobius"/>
    </source>
</evidence>
<evidence type="ECO:0000256" key="2">
    <source>
        <dbReference type="ARBA" id="ARBA00004358"/>
    </source>
</evidence>
<dbReference type="GO" id="GO:0030659">
    <property type="term" value="C:cytoplasmic vesicle membrane"/>
    <property type="evidence" value="ECO:0007669"/>
    <property type="project" value="UniProtKB-SubCell"/>
</dbReference>
<evidence type="ECO:0000256" key="6">
    <source>
        <dbReference type="ARBA" id="ARBA00013776"/>
    </source>
</evidence>
<keyword evidence="8 18" id="KW-0812">Transmembrane</keyword>
<keyword evidence="11 18" id="KW-1133">Transmembrane helix</keyword>
<dbReference type="PANTHER" id="PTHR15071:SF13">
    <property type="entry name" value="AUTOPHAGY-RELATED PROTEIN 27"/>
    <property type="match status" value="1"/>
</dbReference>
<evidence type="ECO:0000256" key="14">
    <source>
        <dbReference type="ARBA" id="ARBA00023128"/>
    </source>
</evidence>
<accession>A0A9N9BM93</accession>
<evidence type="ECO:0000256" key="16">
    <source>
        <dbReference type="ARBA" id="ARBA00023157"/>
    </source>
</evidence>
<evidence type="ECO:0000256" key="12">
    <source>
        <dbReference type="ARBA" id="ARBA00023006"/>
    </source>
</evidence>
<feature type="signal peptide" evidence="19">
    <location>
        <begin position="1"/>
        <end position="25"/>
    </location>
</feature>
<name>A0A9N9BM93_9GLOM</name>
<evidence type="ECO:0000256" key="1">
    <source>
        <dbReference type="ARBA" id="ARBA00004304"/>
    </source>
</evidence>
<dbReference type="SUPFAM" id="SSF50911">
    <property type="entry name" value="Mannose 6-phosphate receptor domain"/>
    <property type="match status" value="1"/>
</dbReference>
<comment type="subcellular location">
    <subcellularLocation>
        <location evidence="2">Cytoplasmic vesicle membrane</location>
        <topology evidence="2">Single-pass type I membrane protein</topology>
    </subcellularLocation>
    <subcellularLocation>
        <location evidence="4">Golgi apparatus membrane</location>
        <topology evidence="4">Single-pass type I membrane protein</topology>
    </subcellularLocation>
    <subcellularLocation>
        <location evidence="1">Mitochondrion membrane</location>
        <topology evidence="1">Single-pass membrane protein</topology>
    </subcellularLocation>
    <subcellularLocation>
        <location evidence="3">Preautophagosomal structure membrane</location>
        <topology evidence="3">Single-pass type I membrane protein</topology>
    </subcellularLocation>
</comment>
<dbReference type="InterPro" id="IPR018939">
    <property type="entry name" value="Autophagy-rel_prot_27"/>
</dbReference>
<evidence type="ECO:0000256" key="17">
    <source>
        <dbReference type="ARBA" id="ARBA00023329"/>
    </source>
</evidence>
<dbReference type="Proteomes" id="UP000789831">
    <property type="component" value="Unassembled WGS sequence"/>
</dbReference>
<dbReference type="PROSITE" id="PS51914">
    <property type="entry name" value="MRH"/>
    <property type="match status" value="1"/>
</dbReference>
<feature type="chain" id="PRO_5040171500" description="Autophagy-related protein 27" evidence="19">
    <location>
        <begin position="26"/>
        <end position="290"/>
    </location>
</feature>
<evidence type="ECO:0000256" key="15">
    <source>
        <dbReference type="ARBA" id="ARBA00023136"/>
    </source>
</evidence>
<keyword evidence="15 18" id="KW-0472">Membrane</keyword>
<comment type="caution">
    <text evidence="21">The sequence shown here is derived from an EMBL/GenBank/DDBJ whole genome shotgun (WGS) entry which is preliminary data.</text>
</comment>
<dbReference type="GO" id="GO:0031966">
    <property type="term" value="C:mitochondrial membrane"/>
    <property type="evidence" value="ECO:0007669"/>
    <property type="project" value="UniProtKB-SubCell"/>
</dbReference>
<evidence type="ECO:0000256" key="8">
    <source>
        <dbReference type="ARBA" id="ARBA00022692"/>
    </source>
</evidence>
<dbReference type="GO" id="GO:0000139">
    <property type="term" value="C:Golgi membrane"/>
    <property type="evidence" value="ECO:0007669"/>
    <property type="project" value="UniProtKB-SubCell"/>
</dbReference>
<keyword evidence="16" id="KW-1015">Disulfide bond</keyword>
<feature type="domain" description="MRH" evidence="20">
    <location>
        <begin position="38"/>
        <end position="210"/>
    </location>
</feature>
<dbReference type="OrthoDB" id="29460at2759"/>
<evidence type="ECO:0000256" key="19">
    <source>
        <dbReference type="SAM" id="SignalP"/>
    </source>
</evidence>
<proteinExistence type="inferred from homology"/>
<dbReference type="GO" id="GO:0006914">
    <property type="term" value="P:autophagy"/>
    <property type="evidence" value="ECO:0007669"/>
    <property type="project" value="UniProtKB-KW"/>
</dbReference>
<keyword evidence="7" id="KW-0813">Transport</keyword>
<keyword evidence="12" id="KW-0072">Autophagy</keyword>
<dbReference type="InterPro" id="IPR009011">
    <property type="entry name" value="Man6P_isomerase_rcpt-bd_dom_sf"/>
</dbReference>
<keyword evidence="13" id="KW-0333">Golgi apparatus</keyword>
<evidence type="ECO:0000256" key="9">
    <source>
        <dbReference type="ARBA" id="ARBA00022729"/>
    </source>
</evidence>
<keyword evidence="9 19" id="KW-0732">Signal</keyword>
<evidence type="ECO:0000256" key="11">
    <source>
        <dbReference type="ARBA" id="ARBA00022989"/>
    </source>
</evidence>
<evidence type="ECO:0000256" key="7">
    <source>
        <dbReference type="ARBA" id="ARBA00022448"/>
    </source>
</evidence>
<dbReference type="GO" id="GO:0015031">
    <property type="term" value="P:protein transport"/>
    <property type="evidence" value="ECO:0007669"/>
    <property type="project" value="UniProtKB-KW"/>
</dbReference>
<keyword evidence="14" id="KW-0496">Mitochondrion</keyword>
<evidence type="ECO:0000256" key="5">
    <source>
        <dbReference type="ARBA" id="ARBA00005363"/>
    </source>
</evidence>
<keyword evidence="22" id="KW-1185">Reference proteome</keyword>
<dbReference type="Pfam" id="PF09451">
    <property type="entry name" value="ATG27"/>
    <property type="match status" value="1"/>
</dbReference>
<evidence type="ECO:0000256" key="10">
    <source>
        <dbReference type="ARBA" id="ARBA00022927"/>
    </source>
</evidence>
<evidence type="ECO:0000256" key="4">
    <source>
        <dbReference type="ARBA" id="ARBA00004614"/>
    </source>
</evidence>